<proteinExistence type="predicted"/>
<organism evidence="1 2">
    <name type="scientific">Vibrio zhanjiangensis</name>
    <dbReference type="NCBI Taxonomy" id="1046128"/>
    <lineage>
        <taxon>Bacteria</taxon>
        <taxon>Pseudomonadati</taxon>
        <taxon>Pseudomonadota</taxon>
        <taxon>Gammaproteobacteria</taxon>
        <taxon>Vibrionales</taxon>
        <taxon>Vibrionaceae</taxon>
        <taxon>Vibrio</taxon>
    </lineage>
</organism>
<evidence type="ECO:0008006" key="3">
    <source>
        <dbReference type="Google" id="ProtNLM"/>
    </source>
</evidence>
<name>A0ABQ6F1P5_9VIBR</name>
<sequence length="90" mass="10874">MLELKFNKRSYSENVVRQALYWMSHISSWQLTDNEAEWIIEFNKNSTDVVHEFNRLLNDYLLREKLDKKTRIIRESITLAVLESVERKLS</sequence>
<comment type="caution">
    <text evidence="1">The sequence shown here is derived from an EMBL/GenBank/DDBJ whole genome shotgun (WGS) entry which is preliminary data.</text>
</comment>
<dbReference type="RefSeq" id="WP_284193235.1">
    <property type="nucleotide sequence ID" value="NZ_BSPW01000074.1"/>
</dbReference>
<dbReference type="EMBL" id="BSPW01000074">
    <property type="protein sequence ID" value="GLT19375.1"/>
    <property type="molecule type" value="Genomic_DNA"/>
</dbReference>
<reference evidence="2" key="1">
    <citation type="journal article" date="2019" name="Int. J. Syst. Evol. Microbiol.">
        <title>The Global Catalogue of Microorganisms (GCM) 10K type strain sequencing project: providing services to taxonomists for standard genome sequencing and annotation.</title>
        <authorList>
            <consortium name="The Broad Institute Genomics Platform"/>
            <consortium name="The Broad Institute Genome Sequencing Center for Infectious Disease"/>
            <person name="Wu L."/>
            <person name="Ma J."/>
        </authorList>
    </citation>
    <scope>NUCLEOTIDE SEQUENCE [LARGE SCALE GENOMIC DNA]</scope>
    <source>
        <strain evidence="2">NBRC 108723</strain>
    </source>
</reference>
<keyword evidence="2" id="KW-1185">Reference proteome</keyword>
<dbReference type="Proteomes" id="UP001157138">
    <property type="component" value="Unassembled WGS sequence"/>
</dbReference>
<gene>
    <name evidence="1" type="ORF">GCM10007938_31570</name>
</gene>
<protein>
    <recommendedName>
        <fullName evidence="3">His-Xaa-Ser system protein HxsD</fullName>
    </recommendedName>
</protein>
<dbReference type="NCBIfam" id="TIGR03976">
    <property type="entry name" value="chp_LLNDYxLRE"/>
    <property type="match status" value="1"/>
</dbReference>
<evidence type="ECO:0000313" key="1">
    <source>
        <dbReference type="EMBL" id="GLT19375.1"/>
    </source>
</evidence>
<dbReference type="InterPro" id="IPR023974">
    <property type="entry name" value="HxsD"/>
</dbReference>
<evidence type="ECO:0000313" key="2">
    <source>
        <dbReference type="Proteomes" id="UP001157138"/>
    </source>
</evidence>
<accession>A0ABQ6F1P5</accession>